<dbReference type="Proteomes" id="UP000233469">
    <property type="component" value="Unassembled WGS sequence"/>
</dbReference>
<name>A0A2N1M469_9GLOM</name>
<proteinExistence type="predicted"/>
<dbReference type="VEuPathDB" id="FungiDB:FUN_017466"/>
<reference evidence="1 2" key="2">
    <citation type="submission" date="2017-10" db="EMBL/GenBank/DDBJ databases">
        <title>Extensive intraspecific genome diversity in a model arbuscular mycorrhizal fungus.</title>
        <authorList>
            <person name="Chen E.C.H."/>
            <person name="Morin E."/>
            <person name="Baudet D."/>
            <person name="Noel J."/>
            <person name="Ndikumana S."/>
            <person name="Charron P."/>
            <person name="St-Onge C."/>
            <person name="Giorgi J."/>
            <person name="Grigoriev I.V."/>
            <person name="Roux C."/>
            <person name="Martin F.M."/>
            <person name="Corradi N."/>
        </authorList>
    </citation>
    <scope>NUCLEOTIDE SEQUENCE [LARGE SCALE GENOMIC DNA]</scope>
    <source>
        <strain evidence="1 2">C2</strain>
    </source>
</reference>
<accession>A0A2N1M469</accession>
<dbReference type="AlphaFoldDB" id="A0A2N1M469"/>
<organism evidence="1 2">
    <name type="scientific">Rhizophagus irregularis</name>
    <dbReference type="NCBI Taxonomy" id="588596"/>
    <lineage>
        <taxon>Eukaryota</taxon>
        <taxon>Fungi</taxon>
        <taxon>Fungi incertae sedis</taxon>
        <taxon>Mucoromycota</taxon>
        <taxon>Glomeromycotina</taxon>
        <taxon>Glomeromycetes</taxon>
        <taxon>Glomerales</taxon>
        <taxon>Glomeraceae</taxon>
        <taxon>Rhizophagus</taxon>
    </lineage>
</organism>
<reference evidence="1 2" key="1">
    <citation type="submission" date="2016-04" db="EMBL/GenBank/DDBJ databases">
        <title>Genome analyses suggest a sexual origin of heterokaryosis in a supposedly ancient asexual fungus.</title>
        <authorList>
            <person name="Ropars J."/>
            <person name="Sedzielewska K."/>
            <person name="Noel J."/>
            <person name="Charron P."/>
            <person name="Farinelli L."/>
            <person name="Marton T."/>
            <person name="Kruger M."/>
            <person name="Pelin A."/>
            <person name="Brachmann A."/>
            <person name="Corradi N."/>
        </authorList>
    </citation>
    <scope>NUCLEOTIDE SEQUENCE [LARGE SCALE GENOMIC DNA]</scope>
    <source>
        <strain evidence="1 2">C2</strain>
    </source>
</reference>
<evidence type="ECO:0000313" key="1">
    <source>
        <dbReference type="EMBL" id="PKK56441.1"/>
    </source>
</evidence>
<sequence>MSDTNITLKCLIVPIGHFRIFSLKDLSLKITLPRDGLVSTIQTAIQDQLAPSLKNYPFDIRKVYFSASEEDGGERRMRVDTEISAYFEAIIPEGSFHIVAYPIPPPPSR</sequence>
<comment type="caution">
    <text evidence="1">The sequence shown here is derived from an EMBL/GenBank/DDBJ whole genome shotgun (WGS) entry which is preliminary data.</text>
</comment>
<evidence type="ECO:0000313" key="2">
    <source>
        <dbReference type="Proteomes" id="UP000233469"/>
    </source>
</evidence>
<gene>
    <name evidence="1" type="ORF">RhiirC2_764361</name>
</gene>
<dbReference type="EMBL" id="LLXL01005623">
    <property type="protein sequence ID" value="PKK56441.1"/>
    <property type="molecule type" value="Genomic_DNA"/>
</dbReference>
<protein>
    <submittedName>
        <fullName evidence="1">Uncharacterized protein</fullName>
    </submittedName>
</protein>